<evidence type="ECO:0000313" key="1">
    <source>
        <dbReference type="EMBL" id="KAF0688510.1"/>
    </source>
</evidence>
<evidence type="ECO:0000313" key="3">
    <source>
        <dbReference type="Proteomes" id="UP000332933"/>
    </source>
</evidence>
<reference evidence="1" key="2">
    <citation type="submission" date="2019-06" db="EMBL/GenBank/DDBJ databases">
        <title>Genomics analysis of Aphanomyces spp. identifies a new class of oomycete effector associated with host adaptation.</title>
        <authorList>
            <person name="Gaulin E."/>
        </authorList>
    </citation>
    <scope>NUCLEOTIDE SEQUENCE</scope>
    <source>
        <strain evidence="1">CBS 578.67</strain>
    </source>
</reference>
<organism evidence="2 3">
    <name type="scientific">Aphanomyces stellatus</name>
    <dbReference type="NCBI Taxonomy" id="120398"/>
    <lineage>
        <taxon>Eukaryota</taxon>
        <taxon>Sar</taxon>
        <taxon>Stramenopiles</taxon>
        <taxon>Oomycota</taxon>
        <taxon>Saprolegniomycetes</taxon>
        <taxon>Saprolegniales</taxon>
        <taxon>Verrucalvaceae</taxon>
        <taxon>Aphanomyces</taxon>
    </lineage>
</organism>
<sequence length="133" mass="15439">MPTISLVTFDGLRTAIRGGHLAVLKWLREVWIPSSPTIENHSDVDEYCLTKAIEYHQIEVAKLVAPHVPHQRLLYMYLQNDKGWRVLNEIINPTQAINVHWMRTFSLHWSVEKLQHVHQPSTQLPSSFECSAF</sequence>
<gene>
    <name evidence="2" type="primary">Aste57867_19880</name>
    <name evidence="1" type="ORF">As57867_019814</name>
    <name evidence="2" type="ORF">ASTE57867_19880</name>
</gene>
<dbReference type="Proteomes" id="UP000332933">
    <property type="component" value="Unassembled WGS sequence"/>
</dbReference>
<dbReference type="EMBL" id="VJMH01006719">
    <property type="protein sequence ID" value="KAF0688510.1"/>
    <property type="molecule type" value="Genomic_DNA"/>
</dbReference>
<dbReference type="AlphaFoldDB" id="A0A485LDP5"/>
<keyword evidence="3" id="KW-1185">Reference proteome</keyword>
<protein>
    <submittedName>
        <fullName evidence="2">Aste57867_19880 protein</fullName>
    </submittedName>
</protein>
<evidence type="ECO:0000313" key="2">
    <source>
        <dbReference type="EMBL" id="VFT96578.1"/>
    </source>
</evidence>
<accession>A0A485LDP5</accession>
<name>A0A485LDP5_9STRA</name>
<dbReference type="EMBL" id="CAADRA010006742">
    <property type="protein sequence ID" value="VFT96578.1"/>
    <property type="molecule type" value="Genomic_DNA"/>
</dbReference>
<reference evidence="2 3" key="1">
    <citation type="submission" date="2019-03" db="EMBL/GenBank/DDBJ databases">
        <authorList>
            <person name="Gaulin E."/>
            <person name="Dumas B."/>
        </authorList>
    </citation>
    <scope>NUCLEOTIDE SEQUENCE [LARGE SCALE GENOMIC DNA]</scope>
    <source>
        <strain evidence="2">CBS 568.67</strain>
    </source>
</reference>
<proteinExistence type="predicted"/>